<evidence type="ECO:0000313" key="3">
    <source>
        <dbReference type="Proteomes" id="UP000283672"/>
    </source>
</evidence>
<comment type="caution">
    <text evidence="2">The sequence shown here is derived from an EMBL/GenBank/DDBJ whole genome shotgun (WGS) entry which is preliminary data.</text>
</comment>
<gene>
    <name evidence="2" type="ORF">DW026_08655</name>
</gene>
<accession>A0AA92VCG0</accession>
<proteinExistence type="predicted"/>
<dbReference type="RefSeq" id="WP_118416419.1">
    <property type="nucleotide sequence ID" value="NZ_QROP01000019.1"/>
</dbReference>
<feature type="compositionally biased region" description="Polar residues" evidence="1">
    <location>
        <begin position="848"/>
        <end position="858"/>
    </location>
</feature>
<sequence>MPDIKALVINVKPRSQQQGAAGQWQDLTSSIQAFTRDIETPSIQDGVDVSAIVSGVPTVFARADLFNHALNEIQTIRKDASVGLNQYYVNLVDEWRGLIACIALNNTAIEIRRITLAYSDGKDMKTTENMYEPKGAFGNMLMNDRSLWTEQGKAKNDQVQPFLYLIKYNKQVVGATSPRSLFFTSVSYGIDKNAAFVDPATHRFTDPLHSTISDEQLLNLFAYVDKLLPRIKQLEDYYKQTGLTYEGIKGELGTWRNEILRLIRDRKLDENIASALPVQGFGLPFSFLNYTEELYGYNGDITTEPDADGVSKAFKPEELLLPKDSKLLRVWLPREYEKGEKDIATLPIFLLRAHKTGSTDYAFFAIPLSQKGLVVFGRNVSTLLGYVQIGVSINSHMDAEFDEERSSLSVRLTISVTDENGDHKEKTIPIEYKISGIFKRNKDVVLWPNFISDRWNRYFLYSEMPHNARQEDCQYSAIPFVGDEKQDNEIITDYDGNIQYLADKGVALGDAKLLVTSDSRTATRKYKYEIFESKHPFRGVRFTHITGCDSGFILIHYSSTLNANDSLPKDMLDVNRTLSDVTVGVDFGSTNTSVAYHDGQMQYAEGIQFTGQRVSLFTDLGANANQAPAERNVLFFQNEELYSNAIKSILAIHDDQRLPKSEMDGINTLRSEAVQGGFPCFCRHLPVDNVTDDTMTLGFRGGQNVVQLIHNMKWSEREEDKAHKQAFLSSLLLHIYAELFIKGFVPNVLRWSYPSAMGYNLMLQYNQIWQSLKHVSPVIDNAGNPVLLSVSKVPGMDTGDMGSSGFGPIDGVSSGISNDGFGNDNPFGGGDPFGGDVFGSTDAFVSPQNEASFSNTPSDFDDGDNPFETSSIQQRKKNQKPLVPKREPFRFEFKDIDTSKAMTEACAVANFLSYNINSTNELTFCFDVGGSTTDISVICRDNEASKMLKQNSIRFAAQRISAATKSMDLQFEKALTNICHRNNLKLLGFNDGQKLYSAATAPYYFEQVVDQLDTKQLTEFYQILSTECRPLFCVDMYVTGLITYYAGQLAIKLIKEARLSDELSMFREGWRPKVKIIFAGKGSRIFEWLYTINMNVAQKYYMEMFCMGMGGVDVVRDNLGGWPTIDIHTKQANEVKFEVSKGLAKTIASPLQISDKVIEIVGENGFTLYNSSTGKEEELTFEDSISSDFMQSIGVCFKSPETLDKNKMCFYNFAGIFYKYVNGLFGKDMVDLHKMMDGIMSMVNINTYIQNLPEVQKARRQDKFDYVAPIIILEGMKFYDEFLMDIFKS</sequence>
<feature type="region of interest" description="Disordered" evidence="1">
    <location>
        <begin position="848"/>
        <end position="884"/>
    </location>
</feature>
<organism evidence="2 3">
    <name type="scientific">Segatella copri</name>
    <dbReference type="NCBI Taxonomy" id="165179"/>
    <lineage>
        <taxon>Bacteria</taxon>
        <taxon>Pseudomonadati</taxon>
        <taxon>Bacteroidota</taxon>
        <taxon>Bacteroidia</taxon>
        <taxon>Bacteroidales</taxon>
        <taxon>Prevotellaceae</taxon>
        <taxon>Segatella</taxon>
    </lineage>
</organism>
<dbReference type="Proteomes" id="UP000283672">
    <property type="component" value="Unassembled WGS sequence"/>
</dbReference>
<evidence type="ECO:0000313" key="2">
    <source>
        <dbReference type="EMBL" id="RHL37642.1"/>
    </source>
</evidence>
<dbReference type="EMBL" id="QROP01000019">
    <property type="protein sequence ID" value="RHL37642.1"/>
    <property type="molecule type" value="Genomic_DNA"/>
</dbReference>
<reference evidence="2 3" key="1">
    <citation type="submission" date="2018-08" db="EMBL/GenBank/DDBJ databases">
        <title>A genome reference for cultivated species of the human gut microbiota.</title>
        <authorList>
            <person name="Zou Y."/>
            <person name="Xue W."/>
            <person name="Luo G."/>
        </authorList>
    </citation>
    <scope>NUCLEOTIDE SEQUENCE [LARGE SCALE GENOMIC DNA]</scope>
    <source>
        <strain evidence="2 3">AF38-11</strain>
    </source>
</reference>
<evidence type="ECO:0000256" key="1">
    <source>
        <dbReference type="SAM" id="MobiDB-lite"/>
    </source>
</evidence>
<protein>
    <submittedName>
        <fullName evidence="2">Uncharacterized protein</fullName>
    </submittedName>
</protein>
<name>A0AA92VCG0_9BACT</name>